<accession>A0A8H6H8Z9</accession>
<comment type="caution">
    <text evidence="2">The sequence shown here is derived from an EMBL/GenBank/DDBJ whole genome shotgun (WGS) entry which is preliminary data.</text>
</comment>
<sequence>MLSGLTHTRYGTYNYYLRTHGRKGEEDGEGGAVGNERDFDGDAACRVVRGKGLSTRGTRMMGGMCIANPRCRTGRGSRSAAGEDRRTPPSPSSFSTTLNSSSPSSTPSSHVGPASIASMRRSPPWQAQLALSQPRVLLRRILAALEDACRPRGAAIWLRRQLRGQVRGGVPGYGRTAPYVAMWVVFMSFDLGMSQ</sequence>
<name>A0A8H6H8Z9_9AGAR</name>
<evidence type="ECO:0000256" key="1">
    <source>
        <dbReference type="SAM" id="MobiDB-lite"/>
    </source>
</evidence>
<keyword evidence="3" id="KW-1185">Reference proteome</keyword>
<reference evidence="2 3" key="1">
    <citation type="submission" date="2020-07" db="EMBL/GenBank/DDBJ databases">
        <title>Comparative genomics of pyrophilous fungi reveals a link between fire events and developmental genes.</title>
        <authorList>
            <consortium name="DOE Joint Genome Institute"/>
            <person name="Steindorff A.S."/>
            <person name="Carver A."/>
            <person name="Calhoun S."/>
            <person name="Stillman K."/>
            <person name="Liu H."/>
            <person name="Lipzen A."/>
            <person name="Pangilinan J."/>
            <person name="Labutti K."/>
            <person name="Bruns T.D."/>
            <person name="Grigoriev I.V."/>
        </authorList>
    </citation>
    <scope>NUCLEOTIDE SEQUENCE [LARGE SCALE GENOMIC DNA]</scope>
    <source>
        <strain evidence="2 3">CBS 144469</strain>
    </source>
</reference>
<dbReference type="Proteomes" id="UP000521943">
    <property type="component" value="Unassembled WGS sequence"/>
</dbReference>
<feature type="compositionally biased region" description="Low complexity" evidence="1">
    <location>
        <begin position="92"/>
        <end position="109"/>
    </location>
</feature>
<evidence type="ECO:0000313" key="2">
    <source>
        <dbReference type="EMBL" id="KAF6741533.1"/>
    </source>
</evidence>
<gene>
    <name evidence="2" type="ORF">DFP72DRAFT_257550</name>
</gene>
<organism evidence="2 3">
    <name type="scientific">Ephemerocybe angulata</name>
    <dbReference type="NCBI Taxonomy" id="980116"/>
    <lineage>
        <taxon>Eukaryota</taxon>
        <taxon>Fungi</taxon>
        <taxon>Dikarya</taxon>
        <taxon>Basidiomycota</taxon>
        <taxon>Agaricomycotina</taxon>
        <taxon>Agaricomycetes</taxon>
        <taxon>Agaricomycetidae</taxon>
        <taxon>Agaricales</taxon>
        <taxon>Agaricineae</taxon>
        <taxon>Psathyrellaceae</taxon>
        <taxon>Ephemerocybe</taxon>
    </lineage>
</organism>
<feature type="region of interest" description="Disordered" evidence="1">
    <location>
        <begin position="64"/>
        <end position="119"/>
    </location>
</feature>
<dbReference type="AlphaFoldDB" id="A0A8H6H8Z9"/>
<evidence type="ECO:0000313" key="3">
    <source>
        <dbReference type="Proteomes" id="UP000521943"/>
    </source>
</evidence>
<dbReference type="EMBL" id="JACGCI010000235">
    <property type="protein sequence ID" value="KAF6741533.1"/>
    <property type="molecule type" value="Genomic_DNA"/>
</dbReference>
<protein>
    <submittedName>
        <fullName evidence="2">Uncharacterized protein</fullName>
    </submittedName>
</protein>
<proteinExistence type="predicted"/>